<dbReference type="GO" id="GO:0051539">
    <property type="term" value="F:4 iron, 4 sulfur cluster binding"/>
    <property type="evidence" value="ECO:0007669"/>
    <property type="project" value="UniProtKB-UniRule"/>
</dbReference>
<keyword evidence="7 12" id="KW-0249">Electron transport</keyword>
<comment type="caution">
    <text evidence="14">The sequence shown here is derived from an EMBL/GenBank/DDBJ whole genome shotgun (WGS) entry which is preliminary data.</text>
</comment>
<evidence type="ECO:0000256" key="12">
    <source>
        <dbReference type="RuleBase" id="RU366068"/>
    </source>
</evidence>
<dbReference type="InterPro" id="IPR036188">
    <property type="entry name" value="FAD/NAD-bd_sf"/>
</dbReference>
<dbReference type="Pfam" id="PF21162">
    <property type="entry name" value="ETFQO_UQ-bd"/>
    <property type="match status" value="1"/>
</dbReference>
<dbReference type="InterPro" id="IPR003953">
    <property type="entry name" value="FAD-dep_OxRdtase_2_FAD-bd"/>
</dbReference>
<evidence type="ECO:0000256" key="4">
    <source>
        <dbReference type="ARBA" id="ARBA00022630"/>
    </source>
</evidence>
<evidence type="ECO:0000313" key="14">
    <source>
        <dbReference type="EMBL" id="OAO13457.1"/>
    </source>
</evidence>
<comment type="cofactor">
    <cofactor evidence="1 12">
        <name>FAD</name>
        <dbReference type="ChEBI" id="CHEBI:57692"/>
    </cofactor>
</comment>
<dbReference type="Pfam" id="PF05187">
    <property type="entry name" value="Fer4_ETF_QO"/>
    <property type="match status" value="1"/>
</dbReference>
<evidence type="ECO:0000256" key="6">
    <source>
        <dbReference type="ARBA" id="ARBA00022827"/>
    </source>
</evidence>
<dbReference type="Gene3D" id="3.30.9.90">
    <property type="match status" value="1"/>
</dbReference>
<keyword evidence="11 12" id="KW-0830">Ubiquinone</keyword>
<keyword evidence="3 12" id="KW-0813">Transport</keyword>
<dbReference type="EMBL" id="LXWW01000390">
    <property type="protein sequence ID" value="OAO13457.1"/>
    <property type="molecule type" value="Genomic_DNA"/>
</dbReference>
<name>A0A196SBG7_BLAHN</name>
<evidence type="ECO:0000256" key="7">
    <source>
        <dbReference type="ARBA" id="ARBA00022982"/>
    </source>
</evidence>
<dbReference type="AlphaFoldDB" id="A0A196SBG7"/>
<dbReference type="InterPro" id="IPR007859">
    <property type="entry name" value="ETF-QO/FixX_C"/>
</dbReference>
<evidence type="ECO:0000313" key="15">
    <source>
        <dbReference type="Proteomes" id="UP000078348"/>
    </source>
</evidence>
<sequence length="591" mass="65093">MFRSLQRAVKQSFPSLLFLRGRGYPSLSFFTRVLSTESTETPRERLDYDVVIVGGGCAGLSAAIRLKTEAEKHHLDLSVCVLEKGESLGSHVMSGCLLNTDSLSTLLPNWKELDSPIKQRVKEEGMQFLLGKENSFSIPSWLIPRASRHSDSYVVSLSSVVRWLGGIAEEKGVDVFSDTPVAGLLLQDNKAVGVVTQDKGLDAQGRPTGIYQRGYEIGGKSVLLAEGVLGSVTEEAIQRFDLQSPQQRTFGLGIKEVWEMSGCEAALGKVVHTVGYPLQRSFRDRMYGGGFVYFEQPNLVHITGLDYADCRVSPYEEFQLFKQTDFIASLLRRGERLEYGARTIFEGGVDGQCRCVFPGGVVIGEGLGVMDMASMQGAGNAIASGVVVADSLVKNWGKVAVGACVEEVETALKNSAFMKQLKRSRGQRAAFEKGLLRGMTFAFGNSVLRGHAPFRRAVAPGEDWEKTKSKAESEKLPARDYEKPDNIVTFDRENSLALSGLNYPQDHLSHVQVKKGMEKVPVEISLKTYDGPEQRFCPAHVYEYRKREGGTTELCINHENCLHCKTCVVKTPKEFIQWSVPGSGGPNYSNM</sequence>
<reference evidence="14 15" key="1">
    <citation type="submission" date="2016-05" db="EMBL/GenBank/DDBJ databases">
        <title>Nuclear genome of Blastocystis sp. subtype 1 NandII.</title>
        <authorList>
            <person name="Gentekaki E."/>
            <person name="Curtis B."/>
            <person name="Stairs C."/>
            <person name="Eme L."/>
            <person name="Herman E."/>
            <person name="Klimes V."/>
            <person name="Arias M.C."/>
            <person name="Elias M."/>
            <person name="Hilliou F."/>
            <person name="Klute M."/>
            <person name="Malik S.-B."/>
            <person name="Pightling A."/>
            <person name="Rachubinski R."/>
            <person name="Salas D."/>
            <person name="Schlacht A."/>
            <person name="Suga H."/>
            <person name="Archibald J."/>
            <person name="Ball S.G."/>
            <person name="Clark G."/>
            <person name="Dacks J."/>
            <person name="Van Der Giezen M."/>
            <person name="Tsaousis A."/>
            <person name="Roger A."/>
        </authorList>
    </citation>
    <scope>NUCLEOTIDE SEQUENCE [LARGE SCALE GENOMIC DNA]</scope>
    <source>
        <strain evidence="15">ATCC 50177 / NandII</strain>
    </source>
</reference>
<organism evidence="14 15">
    <name type="scientific">Blastocystis sp. subtype 1 (strain ATCC 50177 / NandII)</name>
    <dbReference type="NCBI Taxonomy" id="478820"/>
    <lineage>
        <taxon>Eukaryota</taxon>
        <taxon>Sar</taxon>
        <taxon>Stramenopiles</taxon>
        <taxon>Bigyra</taxon>
        <taxon>Opalozoa</taxon>
        <taxon>Opalinata</taxon>
        <taxon>Blastocystidae</taxon>
        <taxon>Blastocystis</taxon>
    </lineage>
</organism>
<dbReference type="PROSITE" id="PS51379">
    <property type="entry name" value="4FE4S_FER_2"/>
    <property type="match status" value="1"/>
</dbReference>
<dbReference type="PANTHER" id="PTHR10617:SF107">
    <property type="entry name" value="ELECTRON TRANSFER FLAVOPROTEIN-UBIQUINONE OXIDOREDUCTASE, MITOCHONDRIAL"/>
    <property type="match status" value="1"/>
</dbReference>
<dbReference type="Proteomes" id="UP000078348">
    <property type="component" value="Unassembled WGS sequence"/>
</dbReference>
<evidence type="ECO:0000256" key="10">
    <source>
        <dbReference type="ARBA" id="ARBA00023014"/>
    </source>
</evidence>
<keyword evidence="6 12" id="KW-0274">FAD</keyword>
<evidence type="ECO:0000256" key="11">
    <source>
        <dbReference type="ARBA" id="ARBA00023075"/>
    </source>
</evidence>
<dbReference type="InterPro" id="IPR049398">
    <property type="entry name" value="ETF-QO/FixC_UQ-bd"/>
</dbReference>
<protein>
    <recommendedName>
        <fullName evidence="12">Electron transfer flavoprotein-ubiquinone oxidoreductase</fullName>
        <shortName evidence="12">ETF-QO</shortName>
        <ecNumber evidence="12">1.5.5.1</ecNumber>
    </recommendedName>
</protein>
<dbReference type="EC" id="1.5.5.1" evidence="12"/>
<keyword evidence="9 12" id="KW-0408">Iron</keyword>
<comment type="catalytic activity">
    <reaction evidence="12">
        <text>a ubiquinone + reduced [electron-transfer flavoprotein] = a ubiquinol + oxidized [electron-transfer flavoprotein] + H(+)</text>
        <dbReference type="Rhea" id="RHEA:24052"/>
        <dbReference type="Rhea" id="RHEA-COMP:9565"/>
        <dbReference type="Rhea" id="RHEA-COMP:9566"/>
        <dbReference type="Rhea" id="RHEA-COMP:10685"/>
        <dbReference type="Rhea" id="RHEA-COMP:10686"/>
        <dbReference type="ChEBI" id="CHEBI:15378"/>
        <dbReference type="ChEBI" id="CHEBI:16389"/>
        <dbReference type="ChEBI" id="CHEBI:17976"/>
        <dbReference type="ChEBI" id="CHEBI:57692"/>
        <dbReference type="ChEBI" id="CHEBI:58307"/>
        <dbReference type="EC" id="1.5.5.1"/>
    </reaction>
</comment>
<evidence type="ECO:0000256" key="1">
    <source>
        <dbReference type="ARBA" id="ARBA00001974"/>
    </source>
</evidence>
<dbReference type="InterPro" id="IPR017896">
    <property type="entry name" value="4Fe4S_Fe-S-bd"/>
</dbReference>
<feature type="domain" description="4Fe-4S ferredoxin-type" evidence="13">
    <location>
        <begin position="552"/>
        <end position="581"/>
    </location>
</feature>
<gene>
    <name evidence="14" type="ORF">AV274_4847</name>
</gene>
<dbReference type="SUPFAM" id="SSF54862">
    <property type="entry name" value="4Fe-4S ferredoxins"/>
    <property type="match status" value="1"/>
</dbReference>
<dbReference type="SUPFAM" id="SSF54373">
    <property type="entry name" value="FAD-linked reductases, C-terminal domain"/>
    <property type="match status" value="1"/>
</dbReference>
<accession>A0A196SBG7</accession>
<dbReference type="Pfam" id="PF00890">
    <property type="entry name" value="FAD_binding_2"/>
    <property type="match status" value="1"/>
</dbReference>
<proteinExistence type="predicted"/>
<keyword evidence="4 12" id="KW-0285">Flavoprotein</keyword>
<comment type="cofactor">
    <cofactor evidence="12">
        <name>[4Fe-4S] cluster</name>
        <dbReference type="ChEBI" id="CHEBI:49883"/>
    </cofactor>
    <text evidence="12">Binds 1 [4Fe-4S] cluster.</text>
</comment>
<dbReference type="GO" id="GO:0004174">
    <property type="term" value="F:electron-transferring-flavoprotein dehydrogenase activity"/>
    <property type="evidence" value="ECO:0007669"/>
    <property type="project" value="UniProtKB-UniRule"/>
</dbReference>
<keyword evidence="5 12" id="KW-0479">Metal-binding</keyword>
<evidence type="ECO:0000256" key="2">
    <source>
        <dbReference type="ARBA" id="ARBA00002819"/>
    </source>
</evidence>
<dbReference type="GO" id="GO:0046872">
    <property type="term" value="F:metal ion binding"/>
    <property type="evidence" value="ECO:0007669"/>
    <property type="project" value="UniProtKB-KW"/>
</dbReference>
<dbReference type="OrthoDB" id="437331at2759"/>
<keyword evidence="8 12" id="KW-0560">Oxidoreductase</keyword>
<dbReference type="Gene3D" id="3.30.70.20">
    <property type="match status" value="1"/>
</dbReference>
<evidence type="ECO:0000259" key="13">
    <source>
        <dbReference type="PROSITE" id="PS51379"/>
    </source>
</evidence>
<evidence type="ECO:0000256" key="5">
    <source>
        <dbReference type="ARBA" id="ARBA00022723"/>
    </source>
</evidence>
<dbReference type="Gene3D" id="3.50.50.60">
    <property type="entry name" value="FAD/NAD(P)-binding domain"/>
    <property type="match status" value="1"/>
</dbReference>
<evidence type="ECO:0000256" key="8">
    <source>
        <dbReference type="ARBA" id="ARBA00023002"/>
    </source>
</evidence>
<evidence type="ECO:0000256" key="3">
    <source>
        <dbReference type="ARBA" id="ARBA00022448"/>
    </source>
</evidence>
<keyword evidence="15" id="KW-1185">Reference proteome</keyword>
<keyword evidence="10 12" id="KW-0411">Iron-sulfur</keyword>
<dbReference type="STRING" id="478820.A0A196SBG7"/>
<dbReference type="InterPro" id="IPR040156">
    <property type="entry name" value="ETF-QO"/>
</dbReference>
<evidence type="ECO:0000256" key="9">
    <source>
        <dbReference type="ARBA" id="ARBA00023004"/>
    </source>
</evidence>
<dbReference type="SUPFAM" id="SSF51905">
    <property type="entry name" value="FAD/NAD(P)-binding domain"/>
    <property type="match status" value="1"/>
</dbReference>
<comment type="function">
    <text evidence="2 12">Accepts electrons from ETF and reduces ubiquinone.</text>
</comment>
<dbReference type="PANTHER" id="PTHR10617">
    <property type="entry name" value="ELECTRON TRANSFER FLAVOPROTEIN-UBIQUINONE OXIDOREDUCTASE"/>
    <property type="match status" value="1"/>
</dbReference>
<dbReference type="GO" id="GO:0005739">
    <property type="term" value="C:mitochondrion"/>
    <property type="evidence" value="ECO:0007669"/>
    <property type="project" value="UniProtKB-ARBA"/>
</dbReference>